<dbReference type="InterPro" id="IPR042099">
    <property type="entry name" value="ANL_N_sf"/>
</dbReference>
<evidence type="ECO:0000256" key="2">
    <source>
        <dbReference type="ARBA" id="ARBA00022598"/>
    </source>
</evidence>
<dbReference type="RefSeq" id="WP_344723899.1">
    <property type="nucleotide sequence ID" value="NZ_BAAAUS010000023.1"/>
</dbReference>
<comment type="similarity">
    <text evidence="1">Belongs to the ATP-dependent AMP-binding enzyme family.</text>
</comment>
<sequence length="559" mass="61388">MCANQADTFTVRASTELTARYRAAGWWRDTGLINDLRKWRDATPDAVAIDAFGSEGRQTTVTYGEYAHLVERFAGALYELGVRSGQIVAMQLPNWWQSCAMYLAAARLRAIIAPVMTTIRRRELERLLARVDADVFVTIDQWDGFDHAEMARSVAPHLPGLRELVVLGRTQPGTEIEFGEFFENTPWEERHPVALDDAEEDPDAVSIVLFTSGTSGQPKGVLGTQNTWYAGSSGLAEAESITAEDAVFTPHSAMYSLGTVFSLHIPLQTGARTVLLDTWSGEAGLAVLEQARVAVMMAAPSYHDQLVAAASERPTRLPSLRVMAATGTKIPSRVVKSVIETFGIGLRSEWGMTEVGCATITRADDPIDWTLQSDGRPFPGYEIDLRSDAPVTPEQPGRFFVRGPAVCLATVRGEDNQLTVIREHDDGWYDTGDLAAWDGHGGIRLMGRVADRVGGAFMIPIADVEDLLMHHPAVEDVAVVGYFDEHGAELACAVITVRGETAPTLEELRKHLSAQGMTDWYLPTRLERLDRLPRNSTGKVRKELLRAWLNGSADVQDLS</sequence>
<dbReference type="PANTHER" id="PTHR43201">
    <property type="entry name" value="ACYL-COA SYNTHETASE"/>
    <property type="match status" value="1"/>
</dbReference>
<dbReference type="PROSITE" id="PS50007">
    <property type="entry name" value="PIPLC_X_DOMAIN"/>
    <property type="match status" value="1"/>
</dbReference>
<proteinExistence type="inferred from homology"/>
<comment type="caution">
    <text evidence="5">The sequence shown here is derived from an EMBL/GenBank/DDBJ whole genome shotgun (WGS) entry which is preliminary data.</text>
</comment>
<dbReference type="InterPro" id="IPR045851">
    <property type="entry name" value="AMP-bd_C_sf"/>
</dbReference>
<dbReference type="PANTHER" id="PTHR43201:SF5">
    <property type="entry name" value="MEDIUM-CHAIN ACYL-COA LIGASE ACSF2, MITOCHONDRIAL"/>
    <property type="match status" value="1"/>
</dbReference>
<name>A0ABW4F7X7_9PSEU</name>
<protein>
    <submittedName>
        <fullName evidence="5">AMP-binding protein</fullName>
    </submittedName>
</protein>
<dbReference type="Pfam" id="PF00501">
    <property type="entry name" value="AMP-binding"/>
    <property type="match status" value="1"/>
</dbReference>
<evidence type="ECO:0000259" key="3">
    <source>
        <dbReference type="Pfam" id="PF00501"/>
    </source>
</evidence>
<dbReference type="InterPro" id="IPR025110">
    <property type="entry name" value="AMP-bd_C"/>
</dbReference>
<organism evidence="5 6">
    <name type="scientific">Pseudonocardia yunnanensis</name>
    <dbReference type="NCBI Taxonomy" id="58107"/>
    <lineage>
        <taxon>Bacteria</taxon>
        <taxon>Bacillati</taxon>
        <taxon>Actinomycetota</taxon>
        <taxon>Actinomycetes</taxon>
        <taxon>Pseudonocardiales</taxon>
        <taxon>Pseudonocardiaceae</taxon>
        <taxon>Pseudonocardia</taxon>
    </lineage>
</organism>
<dbReference type="SUPFAM" id="SSF56801">
    <property type="entry name" value="Acetyl-CoA synthetase-like"/>
    <property type="match status" value="1"/>
</dbReference>
<dbReference type="EMBL" id="JBHUCO010000045">
    <property type="protein sequence ID" value="MFD1522549.1"/>
    <property type="molecule type" value="Genomic_DNA"/>
</dbReference>
<dbReference type="PROSITE" id="PS00455">
    <property type="entry name" value="AMP_BINDING"/>
    <property type="match status" value="1"/>
</dbReference>
<reference evidence="6" key="1">
    <citation type="journal article" date="2019" name="Int. J. Syst. Evol. Microbiol.">
        <title>The Global Catalogue of Microorganisms (GCM) 10K type strain sequencing project: providing services to taxonomists for standard genome sequencing and annotation.</title>
        <authorList>
            <consortium name="The Broad Institute Genomics Platform"/>
            <consortium name="The Broad Institute Genome Sequencing Center for Infectious Disease"/>
            <person name="Wu L."/>
            <person name="Ma J."/>
        </authorList>
    </citation>
    <scope>NUCLEOTIDE SEQUENCE [LARGE SCALE GENOMIC DNA]</scope>
    <source>
        <strain evidence="6">CCM 7043</strain>
    </source>
</reference>
<accession>A0ABW4F7X7</accession>
<keyword evidence="2" id="KW-0436">Ligase</keyword>
<dbReference type="Gene3D" id="3.30.300.30">
    <property type="match status" value="1"/>
</dbReference>
<keyword evidence="6" id="KW-1185">Reference proteome</keyword>
<dbReference type="InterPro" id="IPR000873">
    <property type="entry name" value="AMP-dep_synth/lig_dom"/>
</dbReference>
<dbReference type="Gene3D" id="3.40.50.12780">
    <property type="entry name" value="N-terminal domain of ligase-like"/>
    <property type="match status" value="1"/>
</dbReference>
<evidence type="ECO:0000313" key="6">
    <source>
        <dbReference type="Proteomes" id="UP001597114"/>
    </source>
</evidence>
<evidence type="ECO:0000259" key="4">
    <source>
        <dbReference type="Pfam" id="PF13193"/>
    </source>
</evidence>
<dbReference type="InterPro" id="IPR020845">
    <property type="entry name" value="AMP-binding_CS"/>
</dbReference>
<dbReference type="Proteomes" id="UP001597114">
    <property type="component" value="Unassembled WGS sequence"/>
</dbReference>
<gene>
    <name evidence="5" type="ORF">ACFSJD_33995</name>
</gene>
<dbReference type="Pfam" id="PF13193">
    <property type="entry name" value="AMP-binding_C"/>
    <property type="match status" value="1"/>
</dbReference>
<feature type="domain" description="AMP-binding enzyme C-terminal" evidence="4">
    <location>
        <begin position="464"/>
        <end position="539"/>
    </location>
</feature>
<evidence type="ECO:0000256" key="1">
    <source>
        <dbReference type="ARBA" id="ARBA00006432"/>
    </source>
</evidence>
<feature type="domain" description="AMP-dependent synthetase/ligase" evidence="3">
    <location>
        <begin position="37"/>
        <end position="406"/>
    </location>
</feature>
<evidence type="ECO:0000313" key="5">
    <source>
        <dbReference type="EMBL" id="MFD1522549.1"/>
    </source>
</evidence>